<reference evidence="12 13" key="1">
    <citation type="journal article" date="2018" name="Nat. Ecol. Evol.">
        <title>Pezizomycetes genomes reveal the molecular basis of ectomycorrhizal truffle lifestyle.</title>
        <authorList>
            <person name="Murat C."/>
            <person name="Payen T."/>
            <person name="Noel B."/>
            <person name="Kuo A."/>
            <person name="Morin E."/>
            <person name="Chen J."/>
            <person name="Kohler A."/>
            <person name="Krizsan K."/>
            <person name="Balestrini R."/>
            <person name="Da Silva C."/>
            <person name="Montanini B."/>
            <person name="Hainaut M."/>
            <person name="Levati E."/>
            <person name="Barry K.W."/>
            <person name="Belfiori B."/>
            <person name="Cichocki N."/>
            <person name="Clum A."/>
            <person name="Dockter R.B."/>
            <person name="Fauchery L."/>
            <person name="Guy J."/>
            <person name="Iotti M."/>
            <person name="Le Tacon F."/>
            <person name="Lindquist E.A."/>
            <person name="Lipzen A."/>
            <person name="Malagnac F."/>
            <person name="Mello A."/>
            <person name="Molinier V."/>
            <person name="Miyauchi S."/>
            <person name="Poulain J."/>
            <person name="Riccioni C."/>
            <person name="Rubini A."/>
            <person name="Sitrit Y."/>
            <person name="Splivallo R."/>
            <person name="Traeger S."/>
            <person name="Wang M."/>
            <person name="Zifcakova L."/>
            <person name="Wipf D."/>
            <person name="Zambonelli A."/>
            <person name="Paolocci F."/>
            <person name="Nowrousian M."/>
            <person name="Ottonello S."/>
            <person name="Baldrian P."/>
            <person name="Spatafora J.W."/>
            <person name="Henrissat B."/>
            <person name="Nagy L.G."/>
            <person name="Aury J.M."/>
            <person name="Wincker P."/>
            <person name="Grigoriev I.V."/>
            <person name="Bonfante P."/>
            <person name="Martin F.M."/>
        </authorList>
    </citation>
    <scope>NUCLEOTIDE SEQUENCE [LARGE SCALE GENOMIC DNA]</scope>
    <source>
        <strain evidence="12 13">120613-1</strain>
    </source>
</reference>
<evidence type="ECO:0000313" key="13">
    <source>
        <dbReference type="Proteomes" id="UP000276215"/>
    </source>
</evidence>
<name>A0A3N4IW26_9PEZI</name>
<dbReference type="Pfam" id="PF01341">
    <property type="entry name" value="Glyco_hydro_6"/>
    <property type="match status" value="2"/>
</dbReference>
<feature type="binding site" evidence="9">
    <location>
        <position position="162"/>
    </location>
    <ligand>
        <name>substrate</name>
    </ligand>
</feature>
<keyword evidence="7 11" id="KW-0624">Polysaccharide degradation</keyword>
<feature type="binding site" evidence="9">
    <location>
        <position position="126"/>
    </location>
    <ligand>
        <name>substrate</name>
    </ligand>
</feature>
<evidence type="ECO:0000313" key="12">
    <source>
        <dbReference type="EMBL" id="RPA90413.1"/>
    </source>
</evidence>
<dbReference type="AlphaFoldDB" id="A0A3N4IW26"/>
<keyword evidence="6 11" id="KW-0326">Glycosidase</keyword>
<feature type="binding site" evidence="9">
    <location>
        <position position="123"/>
    </location>
    <ligand>
        <name>substrate</name>
    </ligand>
</feature>
<dbReference type="PANTHER" id="PTHR34876">
    <property type="match status" value="1"/>
</dbReference>
<keyword evidence="13" id="KW-1185">Reference proteome</keyword>
<keyword evidence="4" id="KW-1015">Disulfide bond</keyword>
<dbReference type="EMBL" id="ML120526">
    <property type="protein sequence ID" value="RPA90413.1"/>
    <property type="molecule type" value="Genomic_DNA"/>
</dbReference>
<dbReference type="SUPFAM" id="SSF51989">
    <property type="entry name" value="Glycosyl hydrolases family 6, cellulases"/>
    <property type="match status" value="1"/>
</dbReference>
<comment type="similarity">
    <text evidence="11">Belongs to the glycosyl hydrolase family 6.</text>
</comment>
<dbReference type="Proteomes" id="UP000276215">
    <property type="component" value="Unassembled WGS sequence"/>
</dbReference>
<evidence type="ECO:0000256" key="5">
    <source>
        <dbReference type="ARBA" id="ARBA00023277"/>
    </source>
</evidence>
<dbReference type="PANTHER" id="PTHR34876:SF4">
    <property type="entry name" value="1,4-BETA-D-GLUCAN CELLOBIOHYDROLASE C-RELATED"/>
    <property type="match status" value="1"/>
</dbReference>
<evidence type="ECO:0000256" key="11">
    <source>
        <dbReference type="RuleBase" id="RU361186"/>
    </source>
</evidence>
<keyword evidence="3 11" id="KW-0136">Cellulose degradation</keyword>
<keyword evidence="2 11" id="KW-0378">Hydrolase</keyword>
<dbReference type="PRINTS" id="PR00733">
    <property type="entry name" value="GLHYDRLASE6"/>
</dbReference>
<keyword evidence="1" id="KW-0732">Signal</keyword>
<evidence type="ECO:0000256" key="8">
    <source>
        <dbReference type="PIRSR" id="PIRSR001100-1"/>
    </source>
</evidence>
<evidence type="ECO:0000256" key="3">
    <source>
        <dbReference type="ARBA" id="ARBA00023001"/>
    </source>
</evidence>
<dbReference type="STRING" id="1336337.A0A3N4IW26"/>
<dbReference type="InterPro" id="IPR001524">
    <property type="entry name" value="Glyco_hydro_6_CS"/>
</dbReference>
<sequence length="263" mass="27992">MYWFLGSCENLAKVPPGSTIGLVVSDLPHRDCAALASNGELSIADGGLARYKTEYIDAYRTELLEYPNVNVVLVIEPDSLPNLVTNIGVAKCAGAAGVYKEATQYALRQLNLPNVAMYMDAGHGGWLGWDANLLPGTQIFIDTYKAAGSPSRVRALAINVANYNSVNGPAEFPSDLCSIDGFPAHFTQGLRAEWGDWCNVLGASFGTRPTTTTGSDLIDAFVWIKPGGESDGTSDTSSARYDSHCGASDAFFETPVKNANPAL</sequence>
<evidence type="ECO:0000256" key="1">
    <source>
        <dbReference type="ARBA" id="ARBA00022729"/>
    </source>
</evidence>
<dbReference type="InterPro" id="IPR036434">
    <property type="entry name" value="Beta_cellobiohydrolase_sf"/>
</dbReference>
<dbReference type="GO" id="GO:0030245">
    <property type="term" value="P:cellulose catabolic process"/>
    <property type="evidence" value="ECO:0007669"/>
    <property type="project" value="UniProtKB-KW"/>
</dbReference>
<dbReference type="OrthoDB" id="64893at2759"/>
<dbReference type="Gene3D" id="3.20.20.40">
    <property type="entry name" value="1, 4-beta cellobiohydrolase"/>
    <property type="match status" value="1"/>
</dbReference>
<dbReference type="GO" id="GO:0004553">
    <property type="term" value="F:hydrolase activity, hydrolyzing O-glycosyl compounds"/>
    <property type="evidence" value="ECO:0007669"/>
    <property type="project" value="InterPro"/>
</dbReference>
<accession>A0A3N4IW26</accession>
<evidence type="ECO:0000256" key="2">
    <source>
        <dbReference type="ARBA" id="ARBA00022801"/>
    </source>
</evidence>
<feature type="binding site" evidence="9">
    <location>
        <position position="197"/>
    </location>
    <ligand>
        <name>substrate</name>
    </ligand>
</feature>
<feature type="active site" description="Proton acceptor" evidence="8">
    <location>
        <position position="231"/>
    </location>
</feature>
<gene>
    <name evidence="12" type="ORF">L873DRAFT_1831717</name>
</gene>
<proteinExistence type="inferred from homology"/>
<dbReference type="InterPro" id="IPR016288">
    <property type="entry name" value="Beta_cellobiohydrolase"/>
</dbReference>
<evidence type="ECO:0000256" key="9">
    <source>
        <dbReference type="PIRSR" id="PIRSR001100-2"/>
    </source>
</evidence>
<dbReference type="PROSITE" id="PS00656">
    <property type="entry name" value="GLYCOSYL_HYDROL_F6_2"/>
    <property type="match status" value="1"/>
</dbReference>
<feature type="binding site" evidence="9">
    <location>
        <position position="229"/>
    </location>
    <ligand>
        <name>substrate</name>
    </ligand>
</feature>
<evidence type="ECO:0000256" key="4">
    <source>
        <dbReference type="ARBA" id="ARBA00023157"/>
    </source>
</evidence>
<evidence type="ECO:0000256" key="10">
    <source>
        <dbReference type="PROSITE-ProRule" id="PRU10057"/>
    </source>
</evidence>
<dbReference type="PIRSF" id="PIRSF001100">
    <property type="entry name" value="Beta_cellobiohydrolase"/>
    <property type="match status" value="1"/>
</dbReference>
<organism evidence="12 13">
    <name type="scientific">Choiromyces venosus 120613-1</name>
    <dbReference type="NCBI Taxonomy" id="1336337"/>
    <lineage>
        <taxon>Eukaryota</taxon>
        <taxon>Fungi</taxon>
        <taxon>Dikarya</taxon>
        <taxon>Ascomycota</taxon>
        <taxon>Pezizomycotina</taxon>
        <taxon>Pezizomycetes</taxon>
        <taxon>Pezizales</taxon>
        <taxon>Tuberaceae</taxon>
        <taxon>Choiromyces</taxon>
    </lineage>
</organism>
<feature type="binding site" evidence="9">
    <location>
        <position position="225"/>
    </location>
    <ligand>
        <name>substrate</name>
    </ligand>
</feature>
<keyword evidence="5 11" id="KW-0119">Carbohydrate metabolism</keyword>
<protein>
    <recommendedName>
        <fullName evidence="11">Glucanase</fullName>
        <ecNumber evidence="11">3.2.1.-</ecNumber>
    </recommendedName>
</protein>
<evidence type="ECO:0000256" key="6">
    <source>
        <dbReference type="ARBA" id="ARBA00023295"/>
    </source>
</evidence>
<feature type="active site" description="Proton donor" evidence="8 10">
    <location>
        <position position="78"/>
    </location>
</feature>
<evidence type="ECO:0000256" key="7">
    <source>
        <dbReference type="ARBA" id="ARBA00023326"/>
    </source>
</evidence>
<dbReference type="EC" id="3.2.1.-" evidence="11"/>